<dbReference type="RefSeq" id="WP_073215481.1">
    <property type="nucleotide sequence ID" value="NZ_FNNS01000005.1"/>
</dbReference>
<dbReference type="AlphaFoldDB" id="A0A1M6D2J8"/>
<dbReference type="InterPro" id="IPR016162">
    <property type="entry name" value="Ald_DH_N"/>
</dbReference>
<dbReference type="CDD" id="cd07136">
    <property type="entry name" value="ALDH_YwdH-P39616"/>
    <property type="match status" value="1"/>
</dbReference>
<dbReference type="GO" id="GO:0006081">
    <property type="term" value="P:aldehyde metabolic process"/>
    <property type="evidence" value="ECO:0007669"/>
    <property type="project" value="InterPro"/>
</dbReference>
<dbReference type="PANTHER" id="PTHR43570:SF16">
    <property type="entry name" value="ALDEHYDE DEHYDROGENASE TYPE III, ISOFORM Q"/>
    <property type="match status" value="1"/>
</dbReference>
<dbReference type="GO" id="GO:0004029">
    <property type="term" value="F:aldehyde dehydrogenase (NAD+) activity"/>
    <property type="evidence" value="ECO:0007669"/>
    <property type="project" value="TreeGrafter"/>
</dbReference>
<reference evidence="10" key="1">
    <citation type="submission" date="2016-11" db="EMBL/GenBank/DDBJ databases">
        <authorList>
            <person name="Varghese N."/>
            <person name="Submissions S."/>
        </authorList>
    </citation>
    <scope>NUCLEOTIDE SEQUENCE [LARGE SCALE GENOMIC DNA]</scope>
    <source>
        <strain evidence="10">DSM 26349</strain>
    </source>
</reference>
<dbReference type="Proteomes" id="UP000184172">
    <property type="component" value="Unassembled WGS sequence"/>
</dbReference>
<dbReference type="PIRSF" id="PIRSF036492">
    <property type="entry name" value="ALDH"/>
    <property type="match status" value="1"/>
</dbReference>
<protein>
    <recommendedName>
        <fullName evidence="4">Aldehyde dehydrogenase</fullName>
    </recommendedName>
</protein>
<dbReference type="InterPro" id="IPR012394">
    <property type="entry name" value="Aldehyde_DH_NAD(P)"/>
</dbReference>
<keyword evidence="2 4" id="KW-0560">Oxidoreductase</keyword>
<dbReference type="OrthoDB" id="9762913at2"/>
<feature type="active site" evidence="5 6">
    <location>
        <position position="215"/>
    </location>
</feature>
<keyword evidence="10" id="KW-1185">Reference proteome</keyword>
<dbReference type="PROSITE" id="PS00070">
    <property type="entry name" value="ALDEHYDE_DEHYDR_CYS"/>
    <property type="match status" value="1"/>
</dbReference>
<evidence type="ECO:0000259" key="8">
    <source>
        <dbReference type="Pfam" id="PF00171"/>
    </source>
</evidence>
<dbReference type="EMBL" id="FQYV01000004">
    <property type="protein sequence ID" value="SHI67304.1"/>
    <property type="molecule type" value="Genomic_DNA"/>
</dbReference>
<evidence type="ECO:0000256" key="2">
    <source>
        <dbReference type="ARBA" id="ARBA00023002"/>
    </source>
</evidence>
<organism evidence="9 10">
    <name type="scientific">Aequorivita viscosa</name>
    <dbReference type="NCBI Taxonomy" id="797419"/>
    <lineage>
        <taxon>Bacteria</taxon>
        <taxon>Pseudomonadati</taxon>
        <taxon>Bacteroidota</taxon>
        <taxon>Flavobacteriia</taxon>
        <taxon>Flavobacteriales</taxon>
        <taxon>Flavobacteriaceae</taxon>
        <taxon>Aequorivita</taxon>
    </lineage>
</organism>
<evidence type="ECO:0000256" key="1">
    <source>
        <dbReference type="ARBA" id="ARBA00009986"/>
    </source>
</evidence>
<gene>
    <name evidence="9" type="ORF">SAMN04487908_104134</name>
</gene>
<dbReference type="SUPFAM" id="SSF53720">
    <property type="entry name" value="ALDH-like"/>
    <property type="match status" value="1"/>
</dbReference>
<dbReference type="GO" id="GO:0005737">
    <property type="term" value="C:cytoplasm"/>
    <property type="evidence" value="ECO:0007669"/>
    <property type="project" value="TreeGrafter"/>
</dbReference>
<accession>A0A1M6D2J8</accession>
<dbReference type="PROSITE" id="PS00687">
    <property type="entry name" value="ALDEHYDE_DEHYDR_GLU"/>
    <property type="match status" value="1"/>
</dbReference>
<dbReference type="InterPro" id="IPR016160">
    <property type="entry name" value="Ald_DH_CS_CYS"/>
</dbReference>
<evidence type="ECO:0000256" key="7">
    <source>
        <dbReference type="RuleBase" id="RU003345"/>
    </source>
</evidence>
<dbReference type="FunFam" id="3.40.309.10:FF:000003">
    <property type="entry name" value="Aldehyde dehydrogenase"/>
    <property type="match status" value="1"/>
</dbReference>
<evidence type="ECO:0000313" key="9">
    <source>
        <dbReference type="EMBL" id="SHI67304.1"/>
    </source>
</evidence>
<dbReference type="STRING" id="797419.SAMN05216556_105134"/>
<name>A0A1M6D2J8_9FLAO</name>
<feature type="active site" evidence="5">
    <location>
        <position position="249"/>
    </location>
</feature>
<dbReference type="PANTHER" id="PTHR43570">
    <property type="entry name" value="ALDEHYDE DEHYDROGENASE"/>
    <property type="match status" value="1"/>
</dbReference>
<dbReference type="InterPro" id="IPR015590">
    <property type="entry name" value="Aldehyde_DH_dom"/>
</dbReference>
<feature type="domain" description="Aldehyde dehydrogenase" evidence="8">
    <location>
        <begin position="5"/>
        <end position="431"/>
    </location>
</feature>
<dbReference type="Gene3D" id="3.40.605.10">
    <property type="entry name" value="Aldehyde Dehydrogenase, Chain A, domain 1"/>
    <property type="match status" value="1"/>
</dbReference>
<comment type="similarity">
    <text evidence="1 4 7">Belongs to the aldehyde dehydrogenase family.</text>
</comment>
<dbReference type="InterPro" id="IPR016163">
    <property type="entry name" value="Ald_DH_C"/>
</dbReference>
<evidence type="ECO:0000256" key="6">
    <source>
        <dbReference type="PROSITE-ProRule" id="PRU10007"/>
    </source>
</evidence>
<dbReference type="InterPro" id="IPR029510">
    <property type="entry name" value="Ald_DH_CS_GLU"/>
</dbReference>
<evidence type="ECO:0000256" key="3">
    <source>
        <dbReference type="ARBA" id="ARBA00023027"/>
    </source>
</evidence>
<evidence type="ECO:0000256" key="5">
    <source>
        <dbReference type="PIRSR" id="PIRSR036492-1"/>
    </source>
</evidence>
<dbReference type="FunFam" id="3.40.605.10:FF:000004">
    <property type="entry name" value="Aldehyde dehydrogenase"/>
    <property type="match status" value="1"/>
</dbReference>
<keyword evidence="3" id="KW-0520">NAD</keyword>
<dbReference type="Pfam" id="PF00171">
    <property type="entry name" value="Aldedh"/>
    <property type="match status" value="1"/>
</dbReference>
<dbReference type="Gene3D" id="3.40.309.10">
    <property type="entry name" value="Aldehyde Dehydrogenase, Chain A, domain 2"/>
    <property type="match status" value="1"/>
</dbReference>
<sequence>MEETSREIVEQKFAKQSAFFATHQTKEIDFRLANLKKLKQVVLDNEENIKQALWEDLHKSPEEAYLTEINIVVSEIDHHIKNIKKWAKPKKVSTPLQLQPSSSKIIYEPLGIALIVAPWNYPFQLLINPLVGAISAGCCAILKPSPDTPKIAKLMEAMIADTFISDYITVVQGGRETNTRLLAQPFDLMFFTGSSKVGKVVMKAASEHLSKVILELGGKSPCIVDADADIDIVAKRIAWGKLINAGQTCIAPDYLFAHKSIKDELLNKIAENISAMYGENLKESRFYPRIVNDSAFERLTGLLNAGTIHTGGELDAKERFFPPTIIDDVQPGFKIMQEEIFGPILPVLSFGDIEEAVDYINRNPKPLALYYFGKTKNAEEVLSKTTSGGACINDVLMHITNHNLPFGGVGNSGLGSYHGKESFIAFSHKRAVVTTPTWIDIPFKYIPFKHFELVKKFVLG</sequence>
<evidence type="ECO:0000313" key="10">
    <source>
        <dbReference type="Proteomes" id="UP000184172"/>
    </source>
</evidence>
<dbReference type="InterPro" id="IPR016161">
    <property type="entry name" value="Ald_DH/histidinol_DH"/>
</dbReference>
<evidence type="ECO:0000256" key="4">
    <source>
        <dbReference type="PIRNR" id="PIRNR036492"/>
    </source>
</evidence>
<proteinExistence type="inferred from homology"/>